<dbReference type="Pfam" id="PF12708">
    <property type="entry name" value="Pect-lyase_RHGA_epim"/>
    <property type="match status" value="2"/>
</dbReference>
<comment type="caution">
    <text evidence="2">The sequence shown here is derived from an EMBL/GenBank/DDBJ whole genome shotgun (WGS) entry which is preliminary data.</text>
</comment>
<dbReference type="AlphaFoldDB" id="A0A9P6VRY8"/>
<feature type="domain" description="Rhamnogalacturonase A/B/Epimerase-like pectate lyase" evidence="1">
    <location>
        <begin position="436"/>
        <end position="483"/>
    </location>
</feature>
<dbReference type="Proteomes" id="UP000785200">
    <property type="component" value="Unassembled WGS sequence"/>
</dbReference>
<proteinExistence type="predicted"/>
<dbReference type="PANTHER" id="PTHR33928">
    <property type="entry name" value="POLYGALACTURONASE QRT3"/>
    <property type="match status" value="1"/>
</dbReference>
<dbReference type="GO" id="GO:0004650">
    <property type="term" value="F:polygalacturonase activity"/>
    <property type="evidence" value="ECO:0007669"/>
    <property type="project" value="InterPro"/>
</dbReference>
<dbReference type="InterPro" id="IPR012334">
    <property type="entry name" value="Pectin_lyas_fold"/>
</dbReference>
<accession>A0A9P6VRY8</accession>
<dbReference type="InterPro" id="IPR011050">
    <property type="entry name" value="Pectin_lyase_fold/virulence"/>
</dbReference>
<evidence type="ECO:0000259" key="1">
    <source>
        <dbReference type="Pfam" id="PF12708"/>
    </source>
</evidence>
<dbReference type="PANTHER" id="PTHR33928:SF2">
    <property type="entry name" value="PECTATE LYASE SUPERFAMILY PROTEIN DOMAIN-CONTAINING PROTEIN-RELATED"/>
    <property type="match status" value="1"/>
</dbReference>
<keyword evidence="3" id="KW-1185">Reference proteome</keyword>
<reference evidence="2" key="1">
    <citation type="submission" date="2019-07" db="EMBL/GenBank/DDBJ databases">
        <title>Hyphodiscus hymeniophilus genome sequencing and assembly.</title>
        <authorList>
            <person name="Kramer G."/>
            <person name="Nodwell J."/>
        </authorList>
    </citation>
    <scope>NUCLEOTIDE SEQUENCE</scope>
    <source>
        <strain evidence="2">ATCC 34498</strain>
    </source>
</reference>
<name>A0A9P6VRY8_9HELO</name>
<dbReference type="CDD" id="cd23668">
    <property type="entry name" value="GH55_beta13glucanase-like"/>
    <property type="match status" value="1"/>
</dbReference>
<dbReference type="EMBL" id="VNKQ01000002">
    <property type="protein sequence ID" value="KAG0653108.1"/>
    <property type="molecule type" value="Genomic_DNA"/>
</dbReference>
<dbReference type="SUPFAM" id="SSF51126">
    <property type="entry name" value="Pectin lyase-like"/>
    <property type="match status" value="2"/>
</dbReference>
<evidence type="ECO:0000313" key="3">
    <source>
        <dbReference type="Proteomes" id="UP000785200"/>
    </source>
</evidence>
<dbReference type="Gene3D" id="2.160.20.10">
    <property type="entry name" value="Single-stranded right-handed beta-helix, Pectin lyase-like"/>
    <property type="match status" value="2"/>
</dbReference>
<dbReference type="InterPro" id="IPR039279">
    <property type="entry name" value="QRT3-like"/>
</dbReference>
<gene>
    <name evidence="2" type="ORF">D0Z07_0768</name>
</gene>
<dbReference type="InterPro" id="IPR024535">
    <property type="entry name" value="RHGA/B-epi-like_pectate_lyase"/>
</dbReference>
<dbReference type="FunFam" id="2.160.20.10:FF:000049">
    <property type="entry name" value="Putative exo-beta-1,3-glucanase"/>
    <property type="match status" value="1"/>
</dbReference>
<sequence length="782" mass="81982">MNLTFPYNFQAHRPTIPFAHKAAPPDLNNLTKSVVPAHLLSPEVLSPEAACSITPTNPSTFWLEGVPHEGTSPFLSGGSTWKVFRNVKDYGAKGDGVTDDTAAIQAAINDGGRQNHNGGTTGFPALVYFPSGTYMISTTVQMWLMTQIVGNAISRPVLKATSGFHSSFPIASGSNTKINLMLNGWDLTDGSTVNFYIGVRNIVLDTTGFPASGQMTALNWGVSQGTSLYNVQINMPNSSQHYGIEMLSNAGCCGGGSGTMIGDLTINGGLFGIHLAGQQYLFKSITFNGCNTAIGVDGQFFATFVDMTFENCGAGIDVSNCQTGDISLVDSSASFVGTVVKACASSTGQGSVIVENFSNVNSGPTVQAGSSTLLAGSVSGTWVTGNVFVDNSNNAATDHHQTENLPSTSKPASLLVNGKYLTKVPPQYQQYSSSQFASVKDAGAKGDGKTDDTAAINAALIANAGCKITYFPHGVYIVTNTANANFGDLNNPLPMIQVGNPGDVGVAELSDLILTTADILPGTILLQINMAGTNPGDVSTSNVHIRIGGAADTNVDRVCNTTPQQCKAAFLLVHIAPTGSPYIENLWAWTADHSLDSGVSSNIATGRGVLIEGTKATWMMGTASEHNTLYAYNVVNAQNVVFFFQQVETPYWQPQGTVASVWTPNTATWFDPNFANCASGDTQCQMSWGVRISGGSHIISYGSGVWVFFDNHGNCNGPSGACQESAYEIVSGPTNTYLYGLNSKSTTNLIYGQTSSGANGVLAATVNNPGGWGADLAAYLGF</sequence>
<protein>
    <recommendedName>
        <fullName evidence="1">Rhamnogalacturonase A/B/Epimerase-like pectate lyase domain-containing protein</fullName>
    </recommendedName>
</protein>
<dbReference type="OrthoDB" id="1046782at2759"/>
<feature type="domain" description="Rhamnogalacturonase A/B/Epimerase-like pectate lyase" evidence="1">
    <location>
        <begin position="84"/>
        <end position="317"/>
    </location>
</feature>
<evidence type="ECO:0000313" key="2">
    <source>
        <dbReference type="EMBL" id="KAG0653108.1"/>
    </source>
</evidence>
<organism evidence="2 3">
    <name type="scientific">Hyphodiscus hymeniophilus</name>
    <dbReference type="NCBI Taxonomy" id="353542"/>
    <lineage>
        <taxon>Eukaryota</taxon>
        <taxon>Fungi</taxon>
        <taxon>Dikarya</taxon>
        <taxon>Ascomycota</taxon>
        <taxon>Pezizomycotina</taxon>
        <taxon>Leotiomycetes</taxon>
        <taxon>Helotiales</taxon>
        <taxon>Hyphodiscaceae</taxon>
        <taxon>Hyphodiscus</taxon>
    </lineage>
</organism>